<reference evidence="1 2" key="1">
    <citation type="submission" date="2024-04" db="EMBL/GenBank/DDBJ databases">
        <title>Tritrichomonas musculus Genome.</title>
        <authorList>
            <person name="Alves-Ferreira E."/>
            <person name="Grigg M."/>
            <person name="Lorenzi H."/>
            <person name="Galac M."/>
        </authorList>
    </citation>
    <scope>NUCLEOTIDE SEQUENCE [LARGE SCALE GENOMIC DNA]</scope>
    <source>
        <strain evidence="1 2">EAF2021</strain>
    </source>
</reference>
<evidence type="ECO:0000313" key="2">
    <source>
        <dbReference type="Proteomes" id="UP001470230"/>
    </source>
</evidence>
<sequence length="197" mass="22690">MQRWISTVSLQIFVIYLNDLRTGLNRLGSHCTEQQIGQIRSFCCNDHRLEKIIHACAVLVLIKDISKTLFNGIYIKKRLNTGGCQLSTGGLNLTFCDTAEKVANLILGIVEFKEKPSCEDMLIFDEALFNFICKAPYDLSPLPSKNSNLTIVMRYNSQGRKNTYKPQTTKRIRWTENDDKVFDQHIYLSKENKLYDI</sequence>
<proteinExistence type="predicted"/>
<gene>
    <name evidence="1" type="ORF">M9Y10_004163</name>
</gene>
<organism evidence="1 2">
    <name type="scientific">Tritrichomonas musculus</name>
    <dbReference type="NCBI Taxonomy" id="1915356"/>
    <lineage>
        <taxon>Eukaryota</taxon>
        <taxon>Metamonada</taxon>
        <taxon>Parabasalia</taxon>
        <taxon>Tritrichomonadida</taxon>
        <taxon>Tritrichomonadidae</taxon>
        <taxon>Tritrichomonas</taxon>
    </lineage>
</organism>
<accession>A0ABR2JRQ9</accession>
<evidence type="ECO:0000313" key="1">
    <source>
        <dbReference type="EMBL" id="KAK8881427.1"/>
    </source>
</evidence>
<dbReference type="Proteomes" id="UP001470230">
    <property type="component" value="Unassembled WGS sequence"/>
</dbReference>
<protein>
    <recommendedName>
        <fullName evidence="3">Initiator binding domain-containing protein</fullName>
    </recommendedName>
</protein>
<keyword evidence="2" id="KW-1185">Reference proteome</keyword>
<name>A0ABR2JRQ9_9EUKA</name>
<dbReference type="EMBL" id="JAPFFF010000010">
    <property type="protein sequence ID" value="KAK8881427.1"/>
    <property type="molecule type" value="Genomic_DNA"/>
</dbReference>
<comment type="caution">
    <text evidence="1">The sequence shown here is derived from an EMBL/GenBank/DDBJ whole genome shotgun (WGS) entry which is preliminary data.</text>
</comment>
<evidence type="ECO:0008006" key="3">
    <source>
        <dbReference type="Google" id="ProtNLM"/>
    </source>
</evidence>